<dbReference type="GO" id="GO:0046872">
    <property type="term" value="F:metal ion binding"/>
    <property type="evidence" value="ECO:0007669"/>
    <property type="project" value="UniProtKB-KW"/>
</dbReference>
<keyword evidence="1" id="KW-0479">Metal-binding</keyword>
<dbReference type="FunFam" id="3.40.50.300:FF:000720">
    <property type="entry name" value="Guanine nucleotide-binding protein G(k) subunit alpha"/>
    <property type="match status" value="1"/>
</dbReference>
<dbReference type="GO" id="GO:0001664">
    <property type="term" value="F:G protein-coupled receptor binding"/>
    <property type="evidence" value="ECO:0007669"/>
    <property type="project" value="TreeGrafter"/>
</dbReference>
<comment type="caution">
    <text evidence="6">The sequence shown here is derived from an EMBL/GenBank/DDBJ whole genome shotgun (WGS) entry which is preliminary data.</text>
</comment>
<dbReference type="PANTHER" id="PTHR10218">
    <property type="entry name" value="GTP-BINDING PROTEIN ALPHA SUBUNIT"/>
    <property type="match status" value="1"/>
</dbReference>
<protein>
    <submittedName>
        <fullName evidence="6">Uncharacterized protein</fullName>
    </submittedName>
</protein>
<evidence type="ECO:0000313" key="7">
    <source>
        <dbReference type="Proteomes" id="UP000023152"/>
    </source>
</evidence>
<evidence type="ECO:0000256" key="2">
    <source>
        <dbReference type="ARBA" id="ARBA00022741"/>
    </source>
</evidence>
<keyword evidence="3 5" id="KW-0342">GTP-binding</keyword>
<proteinExistence type="predicted"/>
<dbReference type="SMART" id="SM00275">
    <property type="entry name" value="G_alpha"/>
    <property type="match status" value="1"/>
</dbReference>
<evidence type="ECO:0000313" key="6">
    <source>
        <dbReference type="EMBL" id="ETO20980.1"/>
    </source>
</evidence>
<dbReference type="AlphaFoldDB" id="X6N3X9"/>
<dbReference type="GO" id="GO:0005525">
    <property type="term" value="F:GTP binding"/>
    <property type="evidence" value="ECO:0007669"/>
    <property type="project" value="UniProtKB-KW"/>
</dbReference>
<dbReference type="Proteomes" id="UP000023152">
    <property type="component" value="Unassembled WGS sequence"/>
</dbReference>
<accession>X6N3X9</accession>
<dbReference type="PROSITE" id="PS51882">
    <property type="entry name" value="G_ALPHA"/>
    <property type="match status" value="1"/>
</dbReference>
<keyword evidence="2 5" id="KW-0547">Nucleotide-binding</keyword>
<dbReference type="SUPFAM" id="SSF52540">
    <property type="entry name" value="P-loop containing nucleoside triphosphate hydrolases"/>
    <property type="match status" value="1"/>
</dbReference>
<dbReference type="GO" id="GO:0031683">
    <property type="term" value="F:G-protein beta/gamma-subunit complex binding"/>
    <property type="evidence" value="ECO:0007669"/>
    <property type="project" value="InterPro"/>
</dbReference>
<dbReference type="GO" id="GO:0005834">
    <property type="term" value="C:heterotrimeric G-protein complex"/>
    <property type="evidence" value="ECO:0007669"/>
    <property type="project" value="TreeGrafter"/>
</dbReference>
<dbReference type="OrthoDB" id="5817230at2759"/>
<dbReference type="EMBL" id="ASPP01012045">
    <property type="protein sequence ID" value="ETO20980.1"/>
    <property type="molecule type" value="Genomic_DNA"/>
</dbReference>
<dbReference type="GO" id="GO:0003924">
    <property type="term" value="F:GTPase activity"/>
    <property type="evidence" value="ECO:0007669"/>
    <property type="project" value="InterPro"/>
</dbReference>
<keyword evidence="7" id="KW-1185">Reference proteome</keyword>
<sequence>MHEALALFEETCNSRWFRKTTTILFLNKADLFNEKIQRKSLKVCFEDYDGADQNFEEAVSYIEQQFVSRNNNPRVRQICHVTCATDQESVKKVFNDVQHIIVNASLQRGLFLFM</sequence>
<name>X6N3X9_RETFI</name>
<dbReference type="Gene3D" id="3.40.50.300">
    <property type="entry name" value="P-loop containing nucleotide triphosphate hydrolases"/>
    <property type="match status" value="1"/>
</dbReference>
<evidence type="ECO:0000256" key="1">
    <source>
        <dbReference type="ARBA" id="ARBA00022723"/>
    </source>
</evidence>
<dbReference type="Pfam" id="PF00503">
    <property type="entry name" value="G-alpha"/>
    <property type="match status" value="1"/>
</dbReference>
<dbReference type="InterPro" id="IPR027417">
    <property type="entry name" value="P-loop_NTPase"/>
</dbReference>
<dbReference type="PANTHER" id="PTHR10218:SF302">
    <property type="entry name" value="GUANINE NUCLEOTIDE-BINDING PROTEIN ALPHA-5 SUBUNIT"/>
    <property type="match status" value="1"/>
</dbReference>
<evidence type="ECO:0000256" key="5">
    <source>
        <dbReference type="PIRSR" id="PIRSR601019-1"/>
    </source>
</evidence>
<gene>
    <name evidence="6" type="ORF">RFI_16225</name>
</gene>
<dbReference type="GO" id="GO:0007188">
    <property type="term" value="P:adenylate cyclase-modulating G protein-coupled receptor signaling pathway"/>
    <property type="evidence" value="ECO:0007669"/>
    <property type="project" value="TreeGrafter"/>
</dbReference>
<reference evidence="6 7" key="1">
    <citation type="journal article" date="2013" name="Curr. Biol.">
        <title>The Genome of the Foraminiferan Reticulomyxa filosa.</title>
        <authorList>
            <person name="Glockner G."/>
            <person name="Hulsmann N."/>
            <person name="Schleicher M."/>
            <person name="Noegel A.A."/>
            <person name="Eichinger L."/>
            <person name="Gallinger C."/>
            <person name="Pawlowski J."/>
            <person name="Sierra R."/>
            <person name="Euteneuer U."/>
            <person name="Pillet L."/>
            <person name="Moustafa A."/>
            <person name="Platzer M."/>
            <person name="Groth M."/>
            <person name="Szafranski K."/>
            <person name="Schliwa M."/>
        </authorList>
    </citation>
    <scope>NUCLEOTIDE SEQUENCE [LARGE SCALE GENOMIC DNA]</scope>
</reference>
<feature type="binding site" evidence="5">
    <location>
        <begin position="27"/>
        <end position="30"/>
    </location>
    <ligand>
        <name>GTP</name>
        <dbReference type="ChEBI" id="CHEBI:37565"/>
    </ligand>
</feature>
<evidence type="ECO:0000256" key="4">
    <source>
        <dbReference type="ARBA" id="ARBA00023224"/>
    </source>
</evidence>
<evidence type="ECO:0000256" key="3">
    <source>
        <dbReference type="ARBA" id="ARBA00023134"/>
    </source>
</evidence>
<organism evidence="6 7">
    <name type="scientific">Reticulomyxa filosa</name>
    <dbReference type="NCBI Taxonomy" id="46433"/>
    <lineage>
        <taxon>Eukaryota</taxon>
        <taxon>Sar</taxon>
        <taxon>Rhizaria</taxon>
        <taxon>Retaria</taxon>
        <taxon>Foraminifera</taxon>
        <taxon>Monothalamids</taxon>
        <taxon>Reticulomyxidae</taxon>
        <taxon>Reticulomyxa</taxon>
    </lineage>
</organism>
<dbReference type="GO" id="GO:0005737">
    <property type="term" value="C:cytoplasm"/>
    <property type="evidence" value="ECO:0007669"/>
    <property type="project" value="TreeGrafter"/>
</dbReference>
<dbReference type="InterPro" id="IPR001019">
    <property type="entry name" value="Gprotein_alpha_su"/>
</dbReference>
<keyword evidence="4" id="KW-0807">Transducer</keyword>
<feature type="binding site" evidence="5">
    <location>
        <position position="84"/>
    </location>
    <ligand>
        <name>GTP</name>
        <dbReference type="ChEBI" id="CHEBI:37565"/>
    </ligand>
</feature>